<dbReference type="Gene3D" id="1.20.1330.10">
    <property type="entry name" value="f41 fragment of flagellin, N-terminal domain"/>
    <property type="match status" value="2"/>
</dbReference>
<dbReference type="Proteomes" id="UP001267710">
    <property type="component" value="Unassembled WGS sequence"/>
</dbReference>
<dbReference type="NCBIfam" id="TIGR02550">
    <property type="entry name" value="flagell_flgL"/>
    <property type="match status" value="1"/>
</dbReference>
<comment type="subcellular location">
    <subcellularLocation>
        <location evidence="1">Bacterial flagellum</location>
    </subcellularLocation>
    <subcellularLocation>
        <location evidence="2">Secreted</location>
    </subcellularLocation>
</comment>
<evidence type="ECO:0000256" key="4">
    <source>
        <dbReference type="ARBA" id="ARBA00023143"/>
    </source>
</evidence>
<protein>
    <submittedName>
        <fullName evidence="6">Flagellar hook-associated protein 3 FlgL</fullName>
    </submittedName>
</protein>
<proteinExistence type="inferred from homology"/>
<keyword evidence="4" id="KW-0975">Bacterial flagellum</keyword>
<dbReference type="Pfam" id="PF00669">
    <property type="entry name" value="Flagellin_N"/>
    <property type="match status" value="1"/>
</dbReference>
<evidence type="ECO:0000256" key="1">
    <source>
        <dbReference type="ARBA" id="ARBA00004365"/>
    </source>
</evidence>
<keyword evidence="6" id="KW-0969">Cilium</keyword>
<comment type="caution">
    <text evidence="6">The sequence shown here is derived from an EMBL/GenBank/DDBJ whole genome shotgun (WGS) entry which is preliminary data.</text>
</comment>
<evidence type="ECO:0000259" key="5">
    <source>
        <dbReference type="Pfam" id="PF00669"/>
    </source>
</evidence>
<name>A0ABU1IAE7_9BURK</name>
<dbReference type="SUPFAM" id="SSF64518">
    <property type="entry name" value="Phase 1 flagellin"/>
    <property type="match status" value="1"/>
</dbReference>
<sequence>MSTFYRVSTANMYDSTLRNLNSRQTALVDLQENLTSGKRVVRPSDDPVAAAQAERALTRITRIQADQRALDNQRNTVAQAESALGDAVDLAQELRQLVVGAGGGALTPADRKTISNQIQSLRDQLTEVINRKDTNGLPLLGALGSALEPFVGPLSSGPDYLFSGLPGQQGSTGTGIAQSIDGHSAFMFDAVRDGVYSAGITRGDPGSTLTTSAITTSNQQTLDGAQYGMRIDGVTVDAANGTTSLSYTLTKTAKDGTVTTSTATTAPVKTGQPISIKISEGADQVMSFTLNGTPKANDTITLKPSVSVLSDIDNAIRGIADAPDSTAAAQVVGQALANIDAGLERIHNMRGYAGELLNRADRITGDQENRSIQLEGDRSRAEDLDMMKGISDFKNTQVGYQAALQSYAMVQKLSLFNYIG</sequence>
<feature type="domain" description="Flagellin N-terminal" evidence="5">
    <location>
        <begin position="7"/>
        <end position="140"/>
    </location>
</feature>
<keyword evidence="7" id="KW-1185">Reference proteome</keyword>
<evidence type="ECO:0000256" key="3">
    <source>
        <dbReference type="ARBA" id="ARBA00005709"/>
    </source>
</evidence>
<gene>
    <name evidence="6" type="ORF">QE399_001774</name>
</gene>
<reference evidence="6 7" key="1">
    <citation type="submission" date="2023-08" db="EMBL/GenBank/DDBJ databases">
        <title>Functional and genomic diversity of the sorghum phyllosphere microbiome.</title>
        <authorList>
            <person name="Shade A."/>
        </authorList>
    </citation>
    <scope>NUCLEOTIDE SEQUENCE [LARGE SCALE GENOMIC DNA]</scope>
    <source>
        <strain evidence="6 7">SORGH_AS_0335</strain>
    </source>
</reference>
<evidence type="ECO:0000313" key="6">
    <source>
        <dbReference type="EMBL" id="MDR6214085.1"/>
    </source>
</evidence>
<organism evidence="6 7">
    <name type="scientific">Paracidovorax wautersii</name>
    <dbReference type="NCBI Taxonomy" id="1177982"/>
    <lineage>
        <taxon>Bacteria</taxon>
        <taxon>Pseudomonadati</taxon>
        <taxon>Pseudomonadota</taxon>
        <taxon>Betaproteobacteria</taxon>
        <taxon>Burkholderiales</taxon>
        <taxon>Comamonadaceae</taxon>
        <taxon>Paracidovorax</taxon>
    </lineage>
</organism>
<comment type="similarity">
    <text evidence="3">Belongs to the bacterial flagellin family.</text>
</comment>
<dbReference type="InterPro" id="IPR001492">
    <property type="entry name" value="Flagellin"/>
</dbReference>
<dbReference type="PANTHER" id="PTHR42792:SF1">
    <property type="entry name" value="FLAGELLAR HOOK-ASSOCIATED PROTEIN 3"/>
    <property type="match status" value="1"/>
</dbReference>
<dbReference type="PANTHER" id="PTHR42792">
    <property type="entry name" value="FLAGELLIN"/>
    <property type="match status" value="1"/>
</dbReference>
<dbReference type="InterPro" id="IPR001029">
    <property type="entry name" value="Flagellin_N"/>
</dbReference>
<dbReference type="EMBL" id="JAVIZX010000001">
    <property type="protein sequence ID" value="MDR6214085.1"/>
    <property type="molecule type" value="Genomic_DNA"/>
</dbReference>
<keyword evidence="6" id="KW-0966">Cell projection</keyword>
<evidence type="ECO:0000313" key="7">
    <source>
        <dbReference type="Proteomes" id="UP001267710"/>
    </source>
</evidence>
<dbReference type="RefSeq" id="WP_309828074.1">
    <property type="nucleotide sequence ID" value="NZ_JAVIZX010000001.1"/>
</dbReference>
<dbReference type="InterPro" id="IPR013384">
    <property type="entry name" value="Flagell_FlgL"/>
</dbReference>
<accession>A0ABU1IAE7</accession>
<keyword evidence="6" id="KW-0282">Flagellum</keyword>
<evidence type="ECO:0000256" key="2">
    <source>
        <dbReference type="ARBA" id="ARBA00004613"/>
    </source>
</evidence>